<feature type="transmembrane region" description="Helical" evidence="9">
    <location>
        <begin position="6"/>
        <end position="27"/>
    </location>
</feature>
<dbReference type="InterPro" id="IPR050206">
    <property type="entry name" value="FtsK/SpoIIIE/SftA"/>
</dbReference>
<evidence type="ECO:0000313" key="11">
    <source>
        <dbReference type="EMBL" id="SFV56337.1"/>
    </source>
</evidence>
<feature type="transmembrane region" description="Helical" evidence="9">
    <location>
        <begin position="39"/>
        <end position="58"/>
    </location>
</feature>
<keyword evidence="2" id="KW-1003">Cell membrane</keyword>
<gene>
    <name evidence="11" type="ORF">MNB_SV-9-126</name>
</gene>
<keyword evidence="3 9" id="KW-0812">Transmembrane</keyword>
<dbReference type="SMART" id="SM00382">
    <property type="entry name" value="AAA"/>
    <property type="match status" value="1"/>
</dbReference>
<dbReference type="InterPro" id="IPR002543">
    <property type="entry name" value="FtsK_dom"/>
</dbReference>
<organism evidence="11">
    <name type="scientific">hydrothermal vent metagenome</name>
    <dbReference type="NCBI Taxonomy" id="652676"/>
    <lineage>
        <taxon>unclassified sequences</taxon>
        <taxon>metagenomes</taxon>
        <taxon>ecological metagenomes</taxon>
    </lineage>
</organism>
<dbReference type="GO" id="GO:0051301">
    <property type="term" value="P:cell division"/>
    <property type="evidence" value="ECO:0007669"/>
    <property type="project" value="UniProtKB-KW"/>
</dbReference>
<accession>A0A1W1BS82</accession>
<dbReference type="GO" id="GO:0005886">
    <property type="term" value="C:plasma membrane"/>
    <property type="evidence" value="ECO:0007669"/>
    <property type="project" value="UniProtKB-SubCell"/>
</dbReference>
<dbReference type="EMBL" id="FPHG01000030">
    <property type="protein sequence ID" value="SFV56337.1"/>
    <property type="molecule type" value="Genomic_DNA"/>
</dbReference>
<evidence type="ECO:0000256" key="7">
    <source>
        <dbReference type="ARBA" id="ARBA00023136"/>
    </source>
</evidence>
<dbReference type="AlphaFoldDB" id="A0A1W1BS82"/>
<dbReference type="PANTHER" id="PTHR22683:SF41">
    <property type="entry name" value="DNA TRANSLOCASE FTSK"/>
    <property type="match status" value="1"/>
</dbReference>
<evidence type="ECO:0000256" key="1">
    <source>
        <dbReference type="ARBA" id="ARBA00004651"/>
    </source>
</evidence>
<dbReference type="InterPro" id="IPR025199">
    <property type="entry name" value="FtsK_4TM"/>
</dbReference>
<reference evidence="11" key="1">
    <citation type="submission" date="2016-10" db="EMBL/GenBank/DDBJ databases">
        <authorList>
            <person name="de Groot N.N."/>
        </authorList>
    </citation>
    <scope>NUCLEOTIDE SEQUENCE</scope>
</reference>
<evidence type="ECO:0000256" key="6">
    <source>
        <dbReference type="ARBA" id="ARBA00022989"/>
    </source>
</evidence>
<proteinExistence type="predicted"/>
<dbReference type="Pfam" id="PF13491">
    <property type="entry name" value="FtsK_4TM"/>
    <property type="match status" value="1"/>
</dbReference>
<keyword evidence="5" id="KW-0067">ATP-binding</keyword>
<comment type="subcellular location">
    <subcellularLocation>
        <location evidence="1">Cell membrane</location>
        <topology evidence="1">Multi-pass membrane protein</topology>
    </subcellularLocation>
</comment>
<evidence type="ECO:0000256" key="3">
    <source>
        <dbReference type="ARBA" id="ARBA00022692"/>
    </source>
</evidence>
<dbReference type="InterPro" id="IPR003593">
    <property type="entry name" value="AAA+_ATPase"/>
</dbReference>
<evidence type="ECO:0000256" key="2">
    <source>
        <dbReference type="ARBA" id="ARBA00022475"/>
    </source>
</evidence>
<evidence type="ECO:0000256" key="5">
    <source>
        <dbReference type="ARBA" id="ARBA00022840"/>
    </source>
</evidence>
<dbReference type="PANTHER" id="PTHR22683">
    <property type="entry name" value="SPORULATION PROTEIN RELATED"/>
    <property type="match status" value="1"/>
</dbReference>
<sequence length="477" mass="54654">MIIPVIIFTVIFIYLAFSTLLYGTGLAGDIGNMIGGTNIKLFGNFAYINMFLLFYPIYKIQQKPSNLRNIDFYTGWLLFFISLIILSSLIFDSSESGILASGIYSFLVPYIGKVGIWLVWIMIFLLYLVLTVDDDFNIDDLNQKINYIKDFVYYLGDKIYNIKIPQKSYDINFSKIIRNPFENPNSDILMQYNPNIHDFIDPRENIKVSNEIEKDEKDNSNTLSLKEILESKIFKESKSPLTITLGEDIVGSPFITDLKSLPHLLIAGRKGSGKSMGINAIISSLLYKNNPTNLKLLLIDLKMLNFSIYNNNPYLLTPIITEIEKAVEALSNLVLEMDRRYKLIAENKVKEIDEFNEKMEKEYGEKFPFIVIFIDELEDLIMSDEGKKLESFIIRLAKRAEVVGIHLVIATEKPTNEIITNLIKVNIPSRLSYKVEEKNDSKVILDEVGAENLLKKGEAIFIQEKSMELIRVKSPDF</sequence>
<dbReference type="GO" id="GO:0005524">
    <property type="term" value="F:ATP binding"/>
    <property type="evidence" value="ECO:0007669"/>
    <property type="project" value="UniProtKB-KW"/>
</dbReference>
<dbReference type="Pfam" id="PF01580">
    <property type="entry name" value="FtsK_SpoIIIE"/>
    <property type="match status" value="1"/>
</dbReference>
<protein>
    <submittedName>
        <fullName evidence="11">Cell division protein FtsK</fullName>
    </submittedName>
</protein>
<feature type="transmembrane region" description="Helical" evidence="9">
    <location>
        <begin position="103"/>
        <end position="130"/>
    </location>
</feature>
<keyword evidence="11" id="KW-0131">Cell cycle</keyword>
<dbReference type="InterPro" id="IPR027417">
    <property type="entry name" value="P-loop_NTPase"/>
</dbReference>
<dbReference type="GO" id="GO:0003677">
    <property type="term" value="F:DNA binding"/>
    <property type="evidence" value="ECO:0007669"/>
    <property type="project" value="InterPro"/>
</dbReference>
<evidence type="ECO:0000256" key="8">
    <source>
        <dbReference type="ARBA" id="ARBA00025923"/>
    </source>
</evidence>
<feature type="domain" description="FtsK" evidence="10">
    <location>
        <begin position="251"/>
        <end position="442"/>
    </location>
</feature>
<dbReference type="PROSITE" id="PS50901">
    <property type="entry name" value="FTSK"/>
    <property type="match status" value="1"/>
</dbReference>
<keyword evidence="4" id="KW-0547">Nucleotide-binding</keyword>
<keyword evidence="6 9" id="KW-1133">Transmembrane helix</keyword>
<dbReference type="Gene3D" id="3.40.50.300">
    <property type="entry name" value="P-loop containing nucleotide triphosphate hydrolases"/>
    <property type="match status" value="1"/>
</dbReference>
<feature type="transmembrane region" description="Helical" evidence="9">
    <location>
        <begin position="70"/>
        <end position="91"/>
    </location>
</feature>
<evidence type="ECO:0000259" key="10">
    <source>
        <dbReference type="PROSITE" id="PS50901"/>
    </source>
</evidence>
<evidence type="ECO:0000256" key="9">
    <source>
        <dbReference type="SAM" id="Phobius"/>
    </source>
</evidence>
<keyword evidence="11" id="KW-0132">Cell division</keyword>
<keyword evidence="7 9" id="KW-0472">Membrane</keyword>
<dbReference type="SUPFAM" id="SSF52540">
    <property type="entry name" value="P-loop containing nucleoside triphosphate hydrolases"/>
    <property type="match status" value="1"/>
</dbReference>
<evidence type="ECO:0000256" key="4">
    <source>
        <dbReference type="ARBA" id="ARBA00022741"/>
    </source>
</evidence>
<comment type="subunit">
    <text evidence="8">Homohexamer. Forms a ring that surrounds DNA.</text>
</comment>
<name>A0A1W1BS82_9ZZZZ</name>